<keyword evidence="1" id="KW-0472">Membrane</keyword>
<feature type="domain" description="Lnb N-terminal periplasmic" evidence="2">
    <location>
        <begin position="125"/>
        <end position="275"/>
    </location>
</feature>
<dbReference type="InterPro" id="IPR025178">
    <property type="entry name" value="Lnb_N"/>
</dbReference>
<keyword evidence="1" id="KW-1133">Transmembrane helix</keyword>
<feature type="transmembrane region" description="Helical" evidence="1">
    <location>
        <begin position="12"/>
        <end position="32"/>
    </location>
</feature>
<evidence type="ECO:0000313" key="3">
    <source>
        <dbReference type="EMBL" id="KGM88608.1"/>
    </source>
</evidence>
<gene>
    <name evidence="3" type="ORF">rosmuc_01442</name>
</gene>
<dbReference type="RefSeq" id="WP_037271465.1">
    <property type="nucleotide sequence ID" value="NZ_KN293978.2"/>
</dbReference>
<dbReference type="OrthoDB" id="274718at2"/>
<feature type="transmembrane region" description="Helical" evidence="1">
    <location>
        <begin position="63"/>
        <end position="81"/>
    </location>
</feature>
<evidence type="ECO:0000259" key="2">
    <source>
        <dbReference type="Pfam" id="PF13387"/>
    </source>
</evidence>
<keyword evidence="1" id="KW-0812">Transmembrane</keyword>
<comment type="caution">
    <text evidence="3">The sequence shown here is derived from an EMBL/GenBank/DDBJ whole genome shotgun (WGS) entry which is preliminary data.</text>
</comment>
<protein>
    <recommendedName>
        <fullName evidence="2">Lnb N-terminal periplasmic domain-containing protein</fullName>
    </recommendedName>
</protein>
<dbReference type="EMBL" id="AONH01000007">
    <property type="protein sequence ID" value="KGM88608.1"/>
    <property type="molecule type" value="Genomic_DNA"/>
</dbReference>
<evidence type="ECO:0000256" key="1">
    <source>
        <dbReference type="SAM" id="Phobius"/>
    </source>
</evidence>
<feature type="transmembrane region" description="Helical" evidence="1">
    <location>
        <begin position="38"/>
        <end position="56"/>
    </location>
</feature>
<evidence type="ECO:0000313" key="4">
    <source>
        <dbReference type="Proteomes" id="UP000030021"/>
    </source>
</evidence>
<sequence length="332" mass="36911">MRRFLRLCGQGFGGALLLVLGIWIGLSLHFQIGAPLVYVLYGGLAVAILGGLRMLWRGQLARALGLTAVVLAVWALWWASLAPRQDRDWMAEVSRGVTAEPVGDGLVFVRNIRDFRWSSPTEAVETWYDVTVDPAQITSVDMIMSVWDSPEIAHTLVSFGFADGRHIVFSGEIRREVGEEFSAIGGFFKRYELVLIAADERDIVHLRTDARGEAVSLYPVAMGAAQRKALFLAFLDYGNDLAREPRWYHTLWTNCTTMPYRLVRQVAEGVVFDLRVILSGRLPGYLYDLGVLPGARTASLAELKARAALPRRPVAGLSSAEYSALLRQGWRD</sequence>
<accession>A0A0A0HR93</accession>
<dbReference type="eggNOG" id="ENOG502Z7V0">
    <property type="taxonomic scope" value="Bacteria"/>
</dbReference>
<reference evidence="3 4" key="1">
    <citation type="submission" date="2013-01" db="EMBL/GenBank/DDBJ databases">
        <authorList>
            <person name="Fiebig A."/>
            <person name="Goeker M."/>
            <person name="Klenk H.-P.P."/>
        </authorList>
    </citation>
    <scope>NUCLEOTIDE SEQUENCE [LARGE SCALE GENOMIC DNA]</scope>
    <source>
        <strain evidence="3 4">DSM 17069</strain>
    </source>
</reference>
<dbReference type="HOGENOM" id="CLU_050045_1_0_5"/>
<proteinExistence type="predicted"/>
<dbReference type="PATRIC" id="fig|1288298.3.peg.1454"/>
<dbReference type="Pfam" id="PF13387">
    <property type="entry name" value="Lnb_N"/>
    <property type="match status" value="1"/>
</dbReference>
<dbReference type="AlphaFoldDB" id="A0A0A0HR93"/>
<name>A0A0A0HR93_9RHOB</name>
<organism evidence="3 4">
    <name type="scientific">Roseovarius mucosus DSM 17069</name>
    <dbReference type="NCBI Taxonomy" id="1288298"/>
    <lineage>
        <taxon>Bacteria</taxon>
        <taxon>Pseudomonadati</taxon>
        <taxon>Pseudomonadota</taxon>
        <taxon>Alphaproteobacteria</taxon>
        <taxon>Rhodobacterales</taxon>
        <taxon>Roseobacteraceae</taxon>
        <taxon>Roseovarius</taxon>
    </lineage>
</organism>
<dbReference type="STRING" id="215743.ROSMUCSMR3_00316"/>
<dbReference type="Proteomes" id="UP000030021">
    <property type="component" value="Unassembled WGS sequence"/>
</dbReference>